<keyword evidence="10" id="KW-0393">Immunoglobulin domain</keyword>
<sequence>GAMISTLTALLCLGQFPFHKLPPSLLGAYGKPALAALPSPVVASGGNVTLLCGSQEGYDRFILTKEGEHKSSWTLDAHTLHGGRYRCYGRCNLSSLWSAPSDPLDVLVAGQLPDTPTLSVQPGSTVATGENATLLCWSWSPMDTFLLSKEGETHPPLHLRSKYHGQQFQAQFSMSPVTSAHWGTYRCYGSLSSDPYLLSHPSDPLELVVSGEGPLTRPQSAQGSLLRNV</sequence>
<evidence type="ECO:0000256" key="8">
    <source>
        <dbReference type="ARBA" id="ARBA00023157"/>
    </source>
</evidence>
<keyword evidence="8" id="KW-1015">Disulfide bond</keyword>
<keyword evidence="3" id="KW-0812">Transmembrane</keyword>
<keyword evidence="2" id="KW-1003">Cell membrane</keyword>
<evidence type="ECO:0000256" key="4">
    <source>
        <dbReference type="ARBA" id="ARBA00022729"/>
    </source>
</evidence>
<keyword evidence="13" id="KW-1185">Reference proteome</keyword>
<reference evidence="12" key="1">
    <citation type="submission" date="2025-08" db="UniProtKB">
        <authorList>
            <consortium name="Ensembl"/>
        </authorList>
    </citation>
    <scope>IDENTIFICATION</scope>
</reference>
<evidence type="ECO:0000256" key="3">
    <source>
        <dbReference type="ARBA" id="ARBA00022692"/>
    </source>
</evidence>
<dbReference type="Gene3D" id="2.60.40.10">
    <property type="entry name" value="Immunoglobulins"/>
    <property type="match status" value="2"/>
</dbReference>
<keyword evidence="4" id="KW-0732">Signal</keyword>
<dbReference type="InterPro" id="IPR013151">
    <property type="entry name" value="Immunoglobulin_dom"/>
</dbReference>
<dbReference type="PANTHER" id="PTHR11738:SF179">
    <property type="entry name" value="LEUKOCYTE IMMUNOGLOBULIN-LIKE RECEPTOR SUBFAMILY A MEMBER 5"/>
    <property type="match status" value="1"/>
</dbReference>
<evidence type="ECO:0000256" key="9">
    <source>
        <dbReference type="ARBA" id="ARBA00023180"/>
    </source>
</evidence>
<keyword evidence="9" id="KW-0325">Glycoprotein</keyword>
<dbReference type="AlphaFoldDB" id="A0A8C3X3K4"/>
<comment type="subcellular location">
    <subcellularLocation>
        <location evidence="1">Cell membrane</location>
        <topology evidence="1">Single-pass membrane protein</topology>
    </subcellularLocation>
</comment>
<keyword evidence="6" id="KW-1133">Transmembrane helix</keyword>
<dbReference type="InterPro" id="IPR013783">
    <property type="entry name" value="Ig-like_fold"/>
</dbReference>
<protein>
    <recommendedName>
        <fullName evidence="11">Immunoglobulin-like beta-sandwich domain-containing protein</fullName>
    </recommendedName>
</protein>
<proteinExistence type="predicted"/>
<dbReference type="Proteomes" id="UP000694540">
    <property type="component" value="Unplaced"/>
</dbReference>
<keyword evidence="5" id="KW-0677">Repeat</keyword>
<accession>A0A8C3X3K4</accession>
<keyword evidence="7" id="KW-0472">Membrane</keyword>
<organism evidence="12 13">
    <name type="scientific">Catagonus wagneri</name>
    <name type="common">Chacoan peccary</name>
    <dbReference type="NCBI Taxonomy" id="51154"/>
    <lineage>
        <taxon>Eukaryota</taxon>
        <taxon>Metazoa</taxon>
        <taxon>Chordata</taxon>
        <taxon>Craniata</taxon>
        <taxon>Vertebrata</taxon>
        <taxon>Euteleostomi</taxon>
        <taxon>Mammalia</taxon>
        <taxon>Eutheria</taxon>
        <taxon>Laurasiatheria</taxon>
        <taxon>Artiodactyla</taxon>
        <taxon>Suina</taxon>
        <taxon>Tayassuidae</taxon>
        <taxon>Catagonus</taxon>
    </lineage>
</organism>
<dbReference type="FunFam" id="2.60.40.10:FF:000049">
    <property type="entry name" value="Leukocyte immunoglobulin-like receptor subfamily B member 1"/>
    <property type="match status" value="2"/>
</dbReference>
<evidence type="ECO:0000256" key="5">
    <source>
        <dbReference type="ARBA" id="ARBA00022737"/>
    </source>
</evidence>
<dbReference type="InterPro" id="IPR036179">
    <property type="entry name" value="Ig-like_dom_sf"/>
</dbReference>
<evidence type="ECO:0000256" key="7">
    <source>
        <dbReference type="ARBA" id="ARBA00023136"/>
    </source>
</evidence>
<evidence type="ECO:0000256" key="6">
    <source>
        <dbReference type="ARBA" id="ARBA00022989"/>
    </source>
</evidence>
<reference evidence="12" key="2">
    <citation type="submission" date="2025-09" db="UniProtKB">
        <authorList>
            <consortium name="Ensembl"/>
        </authorList>
    </citation>
    <scope>IDENTIFICATION</scope>
</reference>
<evidence type="ECO:0000256" key="1">
    <source>
        <dbReference type="ARBA" id="ARBA00004162"/>
    </source>
</evidence>
<dbReference type="GO" id="GO:0032396">
    <property type="term" value="F:inhibitory MHC class I receptor activity"/>
    <property type="evidence" value="ECO:0007669"/>
    <property type="project" value="TreeGrafter"/>
</dbReference>
<name>A0A8C3X3K4_9CETA</name>
<dbReference type="GO" id="GO:0005886">
    <property type="term" value="C:plasma membrane"/>
    <property type="evidence" value="ECO:0007669"/>
    <property type="project" value="UniProtKB-SubCell"/>
</dbReference>
<evidence type="ECO:0000256" key="10">
    <source>
        <dbReference type="ARBA" id="ARBA00023319"/>
    </source>
</evidence>
<dbReference type="GO" id="GO:0019221">
    <property type="term" value="P:cytokine-mediated signaling pathway"/>
    <property type="evidence" value="ECO:0007669"/>
    <property type="project" value="TreeGrafter"/>
</dbReference>
<dbReference type="SUPFAM" id="SSF48726">
    <property type="entry name" value="Immunoglobulin"/>
    <property type="match status" value="2"/>
</dbReference>
<feature type="domain" description="Immunoglobulin-like beta-sandwich" evidence="11">
    <location>
        <begin position="123"/>
        <end position="195"/>
    </location>
</feature>
<evidence type="ECO:0000256" key="2">
    <source>
        <dbReference type="ARBA" id="ARBA00022475"/>
    </source>
</evidence>
<evidence type="ECO:0000259" key="11">
    <source>
        <dbReference type="Pfam" id="PF00047"/>
    </source>
</evidence>
<evidence type="ECO:0000313" key="12">
    <source>
        <dbReference type="Ensembl" id="ENSCWAP00000025254.1"/>
    </source>
</evidence>
<dbReference type="GO" id="GO:0002764">
    <property type="term" value="P:immune response-regulating signaling pathway"/>
    <property type="evidence" value="ECO:0007669"/>
    <property type="project" value="TreeGrafter"/>
</dbReference>
<evidence type="ECO:0000313" key="13">
    <source>
        <dbReference type="Proteomes" id="UP000694540"/>
    </source>
</evidence>
<dbReference type="GeneTree" id="ENSGT01100000263478"/>
<dbReference type="Pfam" id="PF00047">
    <property type="entry name" value="ig"/>
    <property type="match status" value="1"/>
</dbReference>
<dbReference type="InterPro" id="IPR050412">
    <property type="entry name" value="Ig-like_Receptors_ImmuneReg"/>
</dbReference>
<dbReference type="PANTHER" id="PTHR11738">
    <property type="entry name" value="MHC CLASS I NK CELL RECEPTOR"/>
    <property type="match status" value="1"/>
</dbReference>
<dbReference type="Ensembl" id="ENSCWAT00000027374.1">
    <property type="protein sequence ID" value="ENSCWAP00000025254.1"/>
    <property type="gene ID" value="ENSCWAG00000019088.1"/>
</dbReference>